<protein>
    <recommendedName>
        <fullName evidence="2">DNA primase/polymerase bifunctional N-terminal domain-containing protein</fullName>
    </recommendedName>
</protein>
<evidence type="ECO:0008006" key="2">
    <source>
        <dbReference type="Google" id="ProtNLM"/>
    </source>
</evidence>
<reference evidence="1" key="1">
    <citation type="submission" date="2022-10" db="EMBL/GenBank/DDBJ databases">
        <title>The complete genomes of actinobacterial strains from the NBC collection.</title>
        <authorList>
            <person name="Joergensen T.S."/>
            <person name="Alvarez Arevalo M."/>
            <person name="Sterndorff E.B."/>
            <person name="Faurdal D."/>
            <person name="Vuksanovic O."/>
            <person name="Mourched A.-S."/>
            <person name="Charusanti P."/>
            <person name="Shaw S."/>
            <person name="Blin K."/>
            <person name="Weber T."/>
        </authorList>
    </citation>
    <scope>NUCLEOTIDE SEQUENCE</scope>
    <source>
        <strain evidence="1">NBC_00119</strain>
    </source>
</reference>
<proteinExistence type="predicted"/>
<dbReference type="AlphaFoldDB" id="A0AAU1U506"/>
<sequence length="185" mass="19988">MSDARAPVEPSPGVLVHSARDRESASAHWLLSAAPALKEARREWAENGITVLRCGGIFTAIRISAGIMHAAAGTEDPVAVSDYLARVLRGPVFADQTSRRFYVLVPASTSKLPVWKGNTVPDVECLGGSSFLGVPRPGRDDPCETRCHWVVPMDGPGDLCSPHAVRQLIDYGRFKRAAVERADDE</sequence>
<name>A0AAU1U506_9ACTN</name>
<organism evidence="1">
    <name type="scientific">Streptomyces sp. NBC_00119</name>
    <dbReference type="NCBI Taxonomy" id="2975659"/>
    <lineage>
        <taxon>Bacteria</taxon>
        <taxon>Bacillati</taxon>
        <taxon>Actinomycetota</taxon>
        <taxon>Actinomycetes</taxon>
        <taxon>Kitasatosporales</taxon>
        <taxon>Streptomycetaceae</taxon>
        <taxon>Streptomyces</taxon>
    </lineage>
</organism>
<dbReference type="EMBL" id="CP108195">
    <property type="protein sequence ID" value="WTS11704.1"/>
    <property type="molecule type" value="Genomic_DNA"/>
</dbReference>
<evidence type="ECO:0000313" key="1">
    <source>
        <dbReference type="EMBL" id="WTS11704.1"/>
    </source>
</evidence>
<accession>A0AAU1U506</accession>
<gene>
    <name evidence="1" type="ORF">OHU69_12040</name>
</gene>